<sequence length="53" mass="6371">MSGLFSYRDALIINLKAQSKTNHKCQCQQQKDRPQLKTNLLEQVYHRHHPNYF</sequence>
<accession>X0PFF2</accession>
<evidence type="ECO:0000313" key="3">
    <source>
        <dbReference type="Proteomes" id="UP000019488"/>
    </source>
</evidence>
<evidence type="ECO:0000313" key="4">
    <source>
        <dbReference type="Proteomes" id="UP000051966"/>
    </source>
</evidence>
<evidence type="ECO:0000313" key="1">
    <source>
        <dbReference type="EMBL" id="GAF35587.1"/>
    </source>
</evidence>
<comment type="caution">
    <text evidence="1">The sequence shown here is derived from an EMBL/GenBank/DDBJ whole genome shotgun (WGS) entry which is preliminary data.</text>
</comment>
<gene>
    <name evidence="2" type="ORF">FD41_GL001663</name>
    <name evidence="1" type="ORF">JCM14108_481</name>
</gene>
<reference evidence="2 4" key="2">
    <citation type="journal article" date="2015" name="Genome Announc.">
        <title>Expanding the biotechnology potential of lactobacilli through comparative genomics of 213 strains and associated genera.</title>
        <authorList>
            <person name="Sun Z."/>
            <person name="Harris H.M."/>
            <person name="McCann A."/>
            <person name="Guo C."/>
            <person name="Argimon S."/>
            <person name="Zhang W."/>
            <person name="Yang X."/>
            <person name="Jeffery I.B."/>
            <person name="Cooney J.C."/>
            <person name="Kagawa T.F."/>
            <person name="Liu W."/>
            <person name="Song Y."/>
            <person name="Salvetti E."/>
            <person name="Wrobel A."/>
            <person name="Rasinkangas P."/>
            <person name="Parkhill J."/>
            <person name="Rea M.C."/>
            <person name="O'Sullivan O."/>
            <person name="Ritari J."/>
            <person name="Douillard F.P."/>
            <person name="Paul Ross R."/>
            <person name="Yang R."/>
            <person name="Briner A.E."/>
            <person name="Felis G.E."/>
            <person name="de Vos W.M."/>
            <person name="Barrangou R."/>
            <person name="Klaenhammer T.R."/>
            <person name="Caufield P.W."/>
            <person name="Cui Y."/>
            <person name="Zhang H."/>
            <person name="O'Toole P.W."/>
        </authorList>
    </citation>
    <scope>NUCLEOTIDE SEQUENCE [LARGE SCALE GENOMIC DNA]</scope>
    <source>
        <strain evidence="2 4">DSM 18382</strain>
    </source>
</reference>
<dbReference type="STRING" id="1423743.FD41_GL001663"/>
<dbReference type="Proteomes" id="UP000019488">
    <property type="component" value="Unassembled WGS sequence"/>
</dbReference>
<keyword evidence="4" id="KW-1185">Reference proteome</keyword>
<reference evidence="1" key="1">
    <citation type="journal article" date="2014" name="Genome Announc.">
        <title>Draft Genome Sequences of Two Lactobacillus Strains, L. farraginis JCM 14108T and L. composti JCM 14202T, Isolated from Compost of Distilled Shochu Residue.</title>
        <authorList>
            <person name="Yuki M."/>
            <person name="Oshima K."/>
            <person name="Suda W."/>
            <person name="Kitahara M."/>
            <person name="Kitamura K."/>
            <person name="Iida T."/>
            <person name="Hattori M."/>
            <person name="Ohkuma M."/>
        </authorList>
    </citation>
    <scope>NUCLEOTIDE SEQUENCE [LARGE SCALE GENOMIC DNA]</scope>
    <source>
        <strain evidence="1">JCM 14108</strain>
    </source>
</reference>
<dbReference type="EMBL" id="BAKI01000003">
    <property type="protein sequence ID" value="GAF35587.1"/>
    <property type="molecule type" value="Genomic_DNA"/>
</dbReference>
<organism evidence="1 3">
    <name type="scientific">Lentilactobacillus farraginis DSM 18382 = JCM 14108</name>
    <dbReference type="NCBI Taxonomy" id="1423743"/>
    <lineage>
        <taxon>Bacteria</taxon>
        <taxon>Bacillati</taxon>
        <taxon>Bacillota</taxon>
        <taxon>Bacilli</taxon>
        <taxon>Lactobacillales</taxon>
        <taxon>Lactobacillaceae</taxon>
        <taxon>Lentilactobacillus</taxon>
    </lineage>
</organism>
<proteinExistence type="predicted"/>
<dbReference type="EMBL" id="AZFY01000026">
    <property type="protein sequence ID" value="KRM11055.1"/>
    <property type="molecule type" value="Genomic_DNA"/>
</dbReference>
<name>X0PFF2_9LACO</name>
<protein>
    <submittedName>
        <fullName evidence="1">Uncharacterized protein</fullName>
    </submittedName>
</protein>
<dbReference type="Proteomes" id="UP000051966">
    <property type="component" value="Unassembled WGS sequence"/>
</dbReference>
<dbReference type="AlphaFoldDB" id="X0PFF2"/>
<dbReference type="PATRIC" id="fig|1423743.5.peg.1721"/>
<evidence type="ECO:0000313" key="2">
    <source>
        <dbReference type="EMBL" id="KRM11055.1"/>
    </source>
</evidence>